<dbReference type="InterPro" id="IPR013783">
    <property type="entry name" value="Ig-like_fold"/>
</dbReference>
<feature type="transmembrane region" description="Helical" evidence="2">
    <location>
        <begin position="427"/>
        <end position="447"/>
    </location>
</feature>
<accession>A0ABU2U7L1</accession>
<dbReference type="RefSeq" id="WP_311700656.1">
    <property type="nucleotide sequence ID" value="NZ_JAVREY010000099.1"/>
</dbReference>
<evidence type="ECO:0000313" key="3">
    <source>
        <dbReference type="EMBL" id="MDT0469220.1"/>
    </source>
</evidence>
<protein>
    <submittedName>
        <fullName evidence="3">Choice-of-anchor D domain-containing protein</fullName>
    </submittedName>
</protein>
<proteinExistence type="predicted"/>
<name>A0ABU2U7L1_9ACTN</name>
<sequence length="720" mass="75008">MRDRKMIEFTADCGSGKTALLHSAAPDAYVRVGNTGLEDLLQDLVREFYVYPPGGRRLTGGECRRALEQVGAIVALDDVTYGREQITELQKALAGCAVLVGTGRPVIGRLGSSHVLPGLADPDAILLLGRDTGRFIPDEELAVARRLVNAVDGRPLAIRQAAALVRHDGRTLDDLVRQVESNPGVLDELAISALRPSAKRVLAVLALLGGALLPAPLVAAMAEVQFVAEEFEKLFARGLAERREDRFGLQVCKSESYRQILYLHLDLGSAMRTIASWITAADPSSDAARDAAKAALTLVEFAAERGNWRAILRLAAAAELVLFFQGHWQAWGEMVAYGMTAAHHAGDAAAEAYFSHQQGTLHFLEDRGEAARQALSHALELRTQMGDAAGAAVTRANLNFVTGSDPASGPGDSATGGSSGRSRRRTLVAAAAAIVILMLGVGIGVGLPGRGDGGLASSGNSTPSSLHSSGDGTSSTGSTGAFNSTGPERGSGNGGTDGTRTTGRTGKMGGKTKVKQKAALSIEGVGDYGDVRLGGEAHVTDFKISNPRSEPVTLDSITPPASPDFSLNTNTCVNDDGSALELAPGAACTVSVQFSPTSLGTRTDTFSVSYDGRTAPKALSGRPFATITVTSTSDSVDGSVDITADGSTVPCDPRQQPERACSVNYHDPQSPVVLHAYGNSNTAFGYWTGACQGTDSTCQPNVGGDISASFMLGPLGPRVH</sequence>
<keyword evidence="2" id="KW-0812">Transmembrane</keyword>
<dbReference type="NCBIfam" id="NF012200">
    <property type="entry name" value="choice_anch_D"/>
    <property type="match status" value="1"/>
</dbReference>
<keyword evidence="2" id="KW-0472">Membrane</keyword>
<evidence type="ECO:0000313" key="4">
    <source>
        <dbReference type="Proteomes" id="UP001183809"/>
    </source>
</evidence>
<feature type="compositionally biased region" description="Low complexity" evidence="1">
    <location>
        <begin position="464"/>
        <end position="486"/>
    </location>
</feature>
<dbReference type="SUPFAM" id="SSF52540">
    <property type="entry name" value="P-loop containing nucleoside triphosphate hydrolases"/>
    <property type="match status" value="1"/>
</dbReference>
<dbReference type="Proteomes" id="UP001183809">
    <property type="component" value="Unassembled WGS sequence"/>
</dbReference>
<reference evidence="4" key="1">
    <citation type="submission" date="2023-07" db="EMBL/GenBank/DDBJ databases">
        <title>30 novel species of actinomycetes from the DSMZ collection.</title>
        <authorList>
            <person name="Nouioui I."/>
        </authorList>
    </citation>
    <scope>NUCLEOTIDE SEQUENCE [LARGE SCALE GENOMIC DNA]</scope>
    <source>
        <strain evidence="4">DSM 41699</strain>
    </source>
</reference>
<organism evidence="3 4">
    <name type="scientific">Streptomyces gibsoniae</name>
    <dbReference type="NCBI Taxonomy" id="3075529"/>
    <lineage>
        <taxon>Bacteria</taxon>
        <taxon>Bacillati</taxon>
        <taxon>Actinomycetota</taxon>
        <taxon>Actinomycetes</taxon>
        <taxon>Kitasatosporales</taxon>
        <taxon>Streptomycetaceae</taxon>
        <taxon>Streptomyces</taxon>
    </lineage>
</organism>
<evidence type="ECO:0000256" key="2">
    <source>
        <dbReference type="SAM" id="Phobius"/>
    </source>
</evidence>
<keyword evidence="4" id="KW-1185">Reference proteome</keyword>
<gene>
    <name evidence="3" type="ORF">RM764_40705</name>
</gene>
<comment type="caution">
    <text evidence="3">The sequence shown here is derived from an EMBL/GenBank/DDBJ whole genome shotgun (WGS) entry which is preliminary data.</text>
</comment>
<dbReference type="InterPro" id="IPR027417">
    <property type="entry name" value="P-loop_NTPase"/>
</dbReference>
<feature type="region of interest" description="Disordered" evidence="1">
    <location>
        <begin position="401"/>
        <end position="423"/>
    </location>
</feature>
<dbReference type="Gene3D" id="2.60.40.10">
    <property type="entry name" value="Immunoglobulins"/>
    <property type="match status" value="1"/>
</dbReference>
<dbReference type="EMBL" id="JAVREY010000099">
    <property type="protein sequence ID" value="MDT0469220.1"/>
    <property type="molecule type" value="Genomic_DNA"/>
</dbReference>
<keyword evidence="2" id="KW-1133">Transmembrane helix</keyword>
<evidence type="ECO:0000256" key="1">
    <source>
        <dbReference type="SAM" id="MobiDB-lite"/>
    </source>
</evidence>
<feature type="region of interest" description="Disordered" evidence="1">
    <location>
        <begin position="454"/>
        <end position="516"/>
    </location>
</feature>